<proteinExistence type="predicted"/>
<protein>
    <submittedName>
        <fullName evidence="2">Uncharacterized protein</fullName>
    </submittedName>
</protein>
<feature type="coiled-coil region" evidence="1">
    <location>
        <begin position="87"/>
        <end position="170"/>
    </location>
</feature>
<gene>
    <name evidence="2" type="ORF">MNB_ARC-1_661</name>
</gene>
<evidence type="ECO:0000313" key="2">
    <source>
        <dbReference type="EMBL" id="VAY87082.1"/>
    </source>
</evidence>
<sequence length="174" mass="20553">MISTLFGLLARVYLVNFIPTELSNRENINQSIANNLCKMDDIIFENMQKNKNLSKMIDTRMQLIVKSTQTTLEEFNRMLNYGFKSSLEEFENMITSLTKNIKNASEKQSEILLKEYEKINKKNKEYQEIIEKQNDAIQNINKNKEYQEIIEKQNDAIQNINKNIQDIHQQINKP</sequence>
<dbReference type="AlphaFoldDB" id="A0A3B1E4T3"/>
<dbReference type="EMBL" id="UOYO01000020">
    <property type="protein sequence ID" value="VAY87082.1"/>
    <property type="molecule type" value="Genomic_DNA"/>
</dbReference>
<organism evidence="2">
    <name type="scientific">hydrothermal vent metagenome</name>
    <dbReference type="NCBI Taxonomy" id="652676"/>
    <lineage>
        <taxon>unclassified sequences</taxon>
        <taxon>metagenomes</taxon>
        <taxon>ecological metagenomes</taxon>
    </lineage>
</organism>
<evidence type="ECO:0000256" key="1">
    <source>
        <dbReference type="SAM" id="Coils"/>
    </source>
</evidence>
<name>A0A3B1E4T3_9ZZZZ</name>
<reference evidence="2" key="1">
    <citation type="submission" date="2018-10" db="EMBL/GenBank/DDBJ databases">
        <authorList>
            <person name="Aoki K."/>
        </authorList>
    </citation>
    <scope>NUCLEOTIDE SEQUENCE</scope>
</reference>
<accession>A0A3B1E4T3</accession>
<keyword evidence="1" id="KW-0175">Coiled coil</keyword>